<evidence type="ECO:0000256" key="3">
    <source>
        <dbReference type="ARBA" id="ARBA00022692"/>
    </source>
</evidence>
<evidence type="ECO:0000256" key="1">
    <source>
        <dbReference type="ARBA" id="ARBA00004141"/>
    </source>
</evidence>
<dbReference type="Pfam" id="PF02544">
    <property type="entry name" value="Steroid_dh"/>
    <property type="match status" value="1"/>
</dbReference>
<proteinExistence type="inferred from homology"/>
<dbReference type="GO" id="GO:0016627">
    <property type="term" value="F:oxidoreductase activity, acting on the CH-CH group of donors"/>
    <property type="evidence" value="ECO:0007669"/>
    <property type="project" value="InterPro"/>
</dbReference>
<keyword evidence="9" id="KW-1185">Reference proteome</keyword>
<dbReference type="PROSITE" id="PS50244">
    <property type="entry name" value="S5A_REDUCTASE"/>
    <property type="match status" value="1"/>
</dbReference>
<evidence type="ECO:0000256" key="2">
    <source>
        <dbReference type="ARBA" id="ARBA00007742"/>
    </source>
</evidence>
<feature type="transmembrane region" description="Helical" evidence="6">
    <location>
        <begin position="24"/>
        <end position="45"/>
    </location>
</feature>
<evidence type="ECO:0000259" key="7">
    <source>
        <dbReference type="Pfam" id="PF02544"/>
    </source>
</evidence>
<comment type="subcellular location">
    <subcellularLocation>
        <location evidence="1">Membrane</location>
        <topology evidence="1">Multi-pass membrane protein</topology>
    </subcellularLocation>
</comment>
<dbReference type="AlphaFoldDB" id="A0A3A3ACP7"/>
<keyword evidence="5 6" id="KW-0472">Membrane</keyword>
<dbReference type="GO" id="GO:0016020">
    <property type="term" value="C:membrane"/>
    <property type="evidence" value="ECO:0007669"/>
    <property type="project" value="UniProtKB-SubCell"/>
</dbReference>
<dbReference type="InterPro" id="IPR039357">
    <property type="entry name" value="SRD5A/TECR"/>
</dbReference>
<dbReference type="OrthoDB" id="5788137at2759"/>
<evidence type="ECO:0000313" key="8">
    <source>
        <dbReference type="EMBL" id="RJE27081.1"/>
    </source>
</evidence>
<dbReference type="Proteomes" id="UP000266188">
    <property type="component" value="Unassembled WGS sequence"/>
</dbReference>
<evidence type="ECO:0000256" key="6">
    <source>
        <dbReference type="SAM" id="Phobius"/>
    </source>
</evidence>
<name>A0A3A3ACP7_9EURO</name>
<keyword evidence="3 6" id="KW-0812">Transmembrane</keyword>
<dbReference type="GO" id="GO:0006629">
    <property type="term" value="P:lipid metabolic process"/>
    <property type="evidence" value="ECO:0007669"/>
    <property type="project" value="InterPro"/>
</dbReference>
<organism evidence="8 9">
    <name type="scientific">Aspergillus sclerotialis</name>
    <dbReference type="NCBI Taxonomy" id="2070753"/>
    <lineage>
        <taxon>Eukaryota</taxon>
        <taxon>Fungi</taxon>
        <taxon>Dikarya</taxon>
        <taxon>Ascomycota</taxon>
        <taxon>Pezizomycotina</taxon>
        <taxon>Eurotiomycetes</taxon>
        <taxon>Eurotiomycetidae</taxon>
        <taxon>Eurotiales</taxon>
        <taxon>Aspergillaceae</taxon>
        <taxon>Aspergillus</taxon>
        <taxon>Aspergillus subgen. Polypaecilum</taxon>
    </lineage>
</organism>
<evidence type="ECO:0000313" key="9">
    <source>
        <dbReference type="Proteomes" id="UP000266188"/>
    </source>
</evidence>
<reference evidence="9" key="1">
    <citation type="submission" date="2017-02" db="EMBL/GenBank/DDBJ databases">
        <authorList>
            <person name="Tafer H."/>
            <person name="Lopandic K."/>
        </authorList>
    </citation>
    <scope>NUCLEOTIDE SEQUENCE [LARGE SCALE GENOMIC DNA]</scope>
    <source>
        <strain evidence="9">CBS 366.77</strain>
    </source>
</reference>
<dbReference type="PANTHER" id="PTHR10556">
    <property type="entry name" value="3-OXO-5-ALPHA-STEROID 4-DEHYDROGENASE"/>
    <property type="match status" value="1"/>
</dbReference>
<comment type="similarity">
    <text evidence="2">Belongs to the steroid 5-alpha reductase family.</text>
</comment>
<feature type="transmembrane region" description="Helical" evidence="6">
    <location>
        <begin position="128"/>
        <end position="152"/>
    </location>
</feature>
<keyword evidence="4 6" id="KW-1133">Transmembrane helix</keyword>
<gene>
    <name evidence="8" type="ORF">PHISCL_00548</name>
</gene>
<feature type="domain" description="3-oxo-5-alpha-steroid 4-dehydrogenase C-terminal" evidence="7">
    <location>
        <begin position="185"/>
        <end position="277"/>
    </location>
</feature>
<sequence length="364" mass="40623">MRSILSSLRSLPPPADFFPPTPEAYSILISTFQYFPVVSILQWLLAYHPAGKTSVKNSIFNLPGRFAWCVMEIIGPLNLLYILYKLPPMVNISSLPLSNKLAASLYLIHYVNRAIISPWFAAPSMSPIHVLVAGFAIVFNWFNSSCLAAWLVGYHAPIVQGYKTDGAAVGPSTGTLHGHPTPSFIMRILPVIGLGLFTIGMAGNIYSERMLYHFRRVEADKRSKSSKGKEKDHSKEGKNKYSKVYVIPPRAGLFRYILYPHYVSEWLEWLGFALVGTAVFPSRQLSISSTYATPPINLAPWLVPAARWAQNLNVPLPLPGLIFLVNAVANMLPHARWGRKWYVKMFGERAVAGRGAVVPYCSWM</sequence>
<evidence type="ECO:0000256" key="5">
    <source>
        <dbReference type="ARBA" id="ARBA00023136"/>
    </source>
</evidence>
<feature type="transmembrane region" description="Helical" evidence="6">
    <location>
        <begin position="184"/>
        <end position="206"/>
    </location>
</feature>
<evidence type="ECO:0000256" key="4">
    <source>
        <dbReference type="ARBA" id="ARBA00022989"/>
    </source>
</evidence>
<dbReference type="PANTHER" id="PTHR10556:SF43">
    <property type="entry name" value="STEROID 5-ALPHA-REDUCTASE DET2"/>
    <property type="match status" value="1"/>
</dbReference>
<dbReference type="EMBL" id="MVGC01000009">
    <property type="protein sequence ID" value="RJE27081.1"/>
    <property type="molecule type" value="Genomic_DNA"/>
</dbReference>
<feature type="transmembrane region" description="Helical" evidence="6">
    <location>
        <begin position="66"/>
        <end position="84"/>
    </location>
</feature>
<accession>A0A3A3ACP7</accession>
<dbReference type="STRING" id="2070753.A0A3A3ACP7"/>
<dbReference type="InterPro" id="IPR001104">
    <property type="entry name" value="3-oxo-5_a-steroid_4-DH_C"/>
</dbReference>
<comment type="caution">
    <text evidence="8">The sequence shown here is derived from an EMBL/GenBank/DDBJ whole genome shotgun (WGS) entry which is preliminary data.</text>
</comment>
<protein>
    <submittedName>
        <fullName evidence="8">3-oxo-5-alpha-steroid 4-dehydrogenase family protein</fullName>
    </submittedName>
</protein>